<protein>
    <submittedName>
        <fullName evidence="1">Uncharacterized protein</fullName>
    </submittedName>
</protein>
<gene>
    <name evidence="1" type="ORF">HH213_24890</name>
</gene>
<accession>A0ABX6MFE3</accession>
<dbReference type="EMBL" id="CP051684">
    <property type="protein sequence ID" value="QJD93043.1"/>
    <property type="molecule type" value="Genomic_DNA"/>
</dbReference>
<reference evidence="1 2" key="1">
    <citation type="submission" date="2020-04" db="EMBL/GenBank/DDBJ databases">
        <title>Genome sequencing of novel species.</title>
        <authorList>
            <person name="Heo J."/>
            <person name="Kim S.-J."/>
            <person name="Kim J.-S."/>
            <person name="Hong S.-B."/>
            <person name="Kwon S.-W."/>
        </authorList>
    </citation>
    <scope>NUCLEOTIDE SEQUENCE [LARGE SCALE GENOMIC DNA]</scope>
    <source>
        <strain evidence="1 2">AF9R3</strain>
    </source>
</reference>
<dbReference type="RefSeq" id="WP_146235939.1">
    <property type="nucleotide sequence ID" value="NZ_CP051684.1"/>
</dbReference>
<sequence length="125" mass="14258">MIPAVKMLNELAEYGLNCVDREHIIFIAKSVWYYDLIPDLGQIAGPFRNDVGYLIDCLARFNVLPKQRKLDLITAVEPYKPNSPAEDSACHDPRARAWNASCDIMPFMGDILPFQTRHYASGWGW</sequence>
<name>A0ABX6MFE3_9BURK</name>
<keyword evidence="2" id="KW-1185">Reference proteome</keyword>
<dbReference type="Proteomes" id="UP000503117">
    <property type="component" value="Chromosome"/>
</dbReference>
<evidence type="ECO:0000313" key="1">
    <source>
        <dbReference type="EMBL" id="QJD93043.1"/>
    </source>
</evidence>
<organism evidence="1 2">
    <name type="scientific">Duganella dendranthematis</name>
    <dbReference type="NCBI Taxonomy" id="2728021"/>
    <lineage>
        <taxon>Bacteria</taxon>
        <taxon>Pseudomonadati</taxon>
        <taxon>Pseudomonadota</taxon>
        <taxon>Betaproteobacteria</taxon>
        <taxon>Burkholderiales</taxon>
        <taxon>Oxalobacteraceae</taxon>
        <taxon>Telluria group</taxon>
        <taxon>Duganella</taxon>
    </lineage>
</organism>
<proteinExistence type="predicted"/>
<evidence type="ECO:0000313" key="2">
    <source>
        <dbReference type="Proteomes" id="UP000503117"/>
    </source>
</evidence>